<reference evidence="2 3" key="1">
    <citation type="submission" date="2021-03" db="EMBL/GenBank/DDBJ databases">
        <title>Whole genome shotgun sequence of Actinoplanes toevensis NBRC 105298.</title>
        <authorList>
            <person name="Komaki H."/>
            <person name="Tamura T."/>
        </authorList>
    </citation>
    <scope>NUCLEOTIDE SEQUENCE [LARGE SCALE GENOMIC DNA]</scope>
    <source>
        <strain evidence="2 3">NBRC 105298</strain>
    </source>
</reference>
<keyword evidence="3" id="KW-1185">Reference proteome</keyword>
<dbReference type="GO" id="GO:0003677">
    <property type="term" value="F:DNA binding"/>
    <property type="evidence" value="ECO:0007669"/>
    <property type="project" value="InterPro"/>
</dbReference>
<dbReference type="GO" id="GO:0006355">
    <property type="term" value="P:regulation of DNA-templated transcription"/>
    <property type="evidence" value="ECO:0007669"/>
    <property type="project" value="InterPro"/>
</dbReference>
<accession>A0A919TH49</accession>
<protein>
    <submittedName>
        <fullName evidence="2">MerR family transcriptional regulator</fullName>
    </submittedName>
</protein>
<evidence type="ECO:0000313" key="3">
    <source>
        <dbReference type="Proteomes" id="UP000677082"/>
    </source>
</evidence>
<dbReference type="EMBL" id="BOQN01000079">
    <property type="protein sequence ID" value="GIM94300.1"/>
    <property type="molecule type" value="Genomic_DNA"/>
</dbReference>
<dbReference type="PROSITE" id="PS50937">
    <property type="entry name" value="HTH_MERR_2"/>
    <property type="match status" value="1"/>
</dbReference>
<dbReference type="Proteomes" id="UP000677082">
    <property type="component" value="Unassembled WGS sequence"/>
</dbReference>
<sequence length="211" mass="22550">MPIPTIKYYLREGLLPAGAATAANQADYGEEHLRRLLLIRALIDVGGVSVAAAREVVAALGAHADDPLELLSAAQTAVTPRHRPDRETPEWHTAKQRVLDLIAERGWLVYPLSPEIDLVADALAAGGSLGVTELFDNLGRYADSAASLAAVEVRTVLDRPDPAARMELVVLGTVLGEALFSALRLLAHQHESARQIGIPDAPPQKNPETAQ</sequence>
<comment type="caution">
    <text evidence="2">The sequence shown here is derived from an EMBL/GenBank/DDBJ whole genome shotgun (WGS) entry which is preliminary data.</text>
</comment>
<dbReference type="Pfam" id="PF13411">
    <property type="entry name" value="MerR_1"/>
    <property type="match status" value="1"/>
</dbReference>
<dbReference type="AlphaFoldDB" id="A0A919TH49"/>
<name>A0A919TH49_9ACTN</name>
<dbReference type="InterPro" id="IPR009061">
    <property type="entry name" value="DNA-bd_dom_put_sf"/>
</dbReference>
<proteinExistence type="predicted"/>
<evidence type="ECO:0000313" key="2">
    <source>
        <dbReference type="EMBL" id="GIM94300.1"/>
    </source>
</evidence>
<gene>
    <name evidence="2" type="ORF">Ato02nite_060930</name>
</gene>
<evidence type="ECO:0000259" key="1">
    <source>
        <dbReference type="PROSITE" id="PS50937"/>
    </source>
</evidence>
<dbReference type="SUPFAM" id="SSF46955">
    <property type="entry name" value="Putative DNA-binding domain"/>
    <property type="match status" value="1"/>
</dbReference>
<organism evidence="2 3">
    <name type="scientific">Paractinoplanes toevensis</name>
    <dbReference type="NCBI Taxonomy" id="571911"/>
    <lineage>
        <taxon>Bacteria</taxon>
        <taxon>Bacillati</taxon>
        <taxon>Actinomycetota</taxon>
        <taxon>Actinomycetes</taxon>
        <taxon>Micromonosporales</taxon>
        <taxon>Micromonosporaceae</taxon>
        <taxon>Paractinoplanes</taxon>
    </lineage>
</organism>
<dbReference type="Gene3D" id="1.10.1660.10">
    <property type="match status" value="1"/>
</dbReference>
<dbReference type="SMART" id="SM00422">
    <property type="entry name" value="HTH_MERR"/>
    <property type="match status" value="1"/>
</dbReference>
<dbReference type="InterPro" id="IPR000551">
    <property type="entry name" value="MerR-type_HTH_dom"/>
</dbReference>
<feature type="domain" description="HTH merR-type" evidence="1">
    <location>
        <begin position="1"/>
        <end position="59"/>
    </location>
</feature>